<gene>
    <name evidence="1" type="ORF">EHQ52_19755</name>
</gene>
<proteinExistence type="predicted"/>
<dbReference type="Proteomes" id="UP000297871">
    <property type="component" value="Unassembled WGS sequence"/>
</dbReference>
<dbReference type="RefSeq" id="WP_135617073.1">
    <property type="nucleotide sequence ID" value="NZ_RQFY01000012.1"/>
</dbReference>
<sequence>MNPLRSEVEKFKDIVVFREFVKTFSLNFFYDEWYLYVFNEHILLRIYTEYGEPFWEVFNIPKRKMSELAKFMKEKYLSLEKAREIYYSYEKDLPSEGLVENRIFLIWLYTNIRIITESIHDLFEESSYEKYNEEFTPIYFTTEQKIKAAMIIHGYGDYVSHWKGKDD</sequence>
<evidence type="ECO:0000313" key="1">
    <source>
        <dbReference type="EMBL" id="TGL28499.1"/>
    </source>
</evidence>
<name>A0A4R9J4K5_9LEPT</name>
<evidence type="ECO:0000313" key="2">
    <source>
        <dbReference type="Proteomes" id="UP000297871"/>
    </source>
</evidence>
<dbReference type="EMBL" id="RQFY01000012">
    <property type="protein sequence ID" value="TGL28499.1"/>
    <property type="molecule type" value="Genomic_DNA"/>
</dbReference>
<accession>A0A4R9J4K5</accession>
<comment type="caution">
    <text evidence="1">The sequence shown here is derived from an EMBL/GenBank/DDBJ whole genome shotgun (WGS) entry which is preliminary data.</text>
</comment>
<keyword evidence="2" id="KW-1185">Reference proteome</keyword>
<reference evidence="1" key="1">
    <citation type="journal article" date="2019" name="PLoS Negl. Trop. Dis.">
        <title>Revisiting the worldwide diversity of Leptospira species in the environment.</title>
        <authorList>
            <person name="Vincent A.T."/>
            <person name="Schiettekatte O."/>
            <person name="Bourhy P."/>
            <person name="Veyrier F.J."/>
            <person name="Picardeau M."/>
        </authorList>
    </citation>
    <scope>NUCLEOTIDE SEQUENCE [LARGE SCALE GENOMIC DNA]</scope>
    <source>
        <strain evidence="1">201800265</strain>
    </source>
</reference>
<organism evidence="1 2">
    <name type="scientific">Leptospira koniambonensis</name>
    <dbReference type="NCBI Taxonomy" id="2484950"/>
    <lineage>
        <taxon>Bacteria</taxon>
        <taxon>Pseudomonadati</taxon>
        <taxon>Spirochaetota</taxon>
        <taxon>Spirochaetia</taxon>
        <taxon>Leptospirales</taxon>
        <taxon>Leptospiraceae</taxon>
        <taxon>Leptospira</taxon>
    </lineage>
</organism>
<dbReference type="AlphaFoldDB" id="A0A4R9J4K5"/>
<protein>
    <submittedName>
        <fullName evidence="1">Uncharacterized protein</fullName>
    </submittedName>
</protein>